<dbReference type="Proteomes" id="UP000540417">
    <property type="component" value="Unassembled WGS sequence"/>
</dbReference>
<name>A0A459X067_LISMN</name>
<proteinExistence type="predicted"/>
<organism evidence="1 2">
    <name type="scientific">Listeria monocytogenes</name>
    <dbReference type="NCBI Taxonomy" id="1639"/>
    <lineage>
        <taxon>Bacteria</taxon>
        <taxon>Bacillati</taxon>
        <taxon>Bacillota</taxon>
        <taxon>Bacilli</taxon>
        <taxon>Bacillales</taxon>
        <taxon>Listeriaceae</taxon>
        <taxon>Listeria</taxon>
    </lineage>
</organism>
<comment type="caution">
    <text evidence="1">The sequence shown here is derived from an EMBL/GenBank/DDBJ whole genome shotgun (WGS) entry which is preliminary data.</text>
</comment>
<gene>
    <name evidence="1" type="ORF">E5H26_04295</name>
</gene>
<evidence type="ECO:0000313" key="1">
    <source>
        <dbReference type="EMBL" id="EAH4371922.1"/>
    </source>
</evidence>
<accession>A0A459X067</accession>
<dbReference type="AlphaFoldDB" id="A0A459X067"/>
<sequence>MKGVNGILTQQYQLVLQDQYDPRSGQLIKKEIIPTKNVVEHLTSYLLCIKNQAEYRNFIKWYEREIRQVLKEHPEQDFIIKISFQQLYFRETMLLLENIKAFSKQITIELVGDSQISAGEREHFSPEDIDAFLKGRLKMLKKWHYFISKHIESGAMEQTLIFTPYIDELKYSLKKGAKLLDNQTELAFFLSFWKSWAKLRCVHFVLIVDEMSTDFPEEVAIRCEI</sequence>
<dbReference type="EMBL" id="AABGVJ010000001">
    <property type="protein sequence ID" value="EAH4371922.1"/>
    <property type="molecule type" value="Genomic_DNA"/>
</dbReference>
<protein>
    <submittedName>
        <fullName evidence="1">Diguanylate phosphodiesterase</fullName>
    </submittedName>
</protein>
<dbReference type="RefSeq" id="WP_070031901.1">
    <property type="nucleotide sequence ID" value="NZ_JABXNA010000004.1"/>
</dbReference>
<evidence type="ECO:0000313" key="2">
    <source>
        <dbReference type="Proteomes" id="UP000540417"/>
    </source>
</evidence>
<reference evidence="1 2" key="1">
    <citation type="submission" date="2019-04" db="EMBL/GenBank/DDBJ databases">
        <authorList>
            <consortium name="GenomeTrakr: Next Generation Sequencing Network for Food Pathogen Tracability"/>
        </authorList>
    </citation>
    <scope>NUCLEOTIDE SEQUENCE [LARGE SCALE GENOMIC DNA]</scope>
    <source>
        <strain evidence="1 2">LS1419</strain>
    </source>
</reference>